<accession>A0A449BDZ5</accession>
<dbReference type="PANTHER" id="PTHR45625">
    <property type="entry name" value="PEPTIDYL-PROLYL CIS-TRANS ISOMERASE-RELATED"/>
    <property type="match status" value="1"/>
</dbReference>
<comment type="function">
    <text evidence="1 4">PPIases accelerate the folding of proteins. It catalyzes the cis-trans isomerization of proline imidic peptide bonds in oligopeptides.</text>
</comment>
<dbReference type="Proteomes" id="UP000289841">
    <property type="component" value="Chromosome"/>
</dbReference>
<evidence type="ECO:0000256" key="1">
    <source>
        <dbReference type="ARBA" id="ARBA00002388"/>
    </source>
</evidence>
<name>A0A449BDZ5_HAPAX</name>
<dbReference type="KEGG" id="aaxa:NCTC10138_01031"/>
<dbReference type="GO" id="GO:0006457">
    <property type="term" value="P:protein folding"/>
    <property type="evidence" value="ECO:0007669"/>
    <property type="project" value="InterPro"/>
</dbReference>
<organism evidence="6 7">
    <name type="scientific">Haploplasma axanthum</name>
    <name type="common">Acholeplasma axanthum</name>
    <dbReference type="NCBI Taxonomy" id="29552"/>
    <lineage>
        <taxon>Bacteria</taxon>
        <taxon>Bacillati</taxon>
        <taxon>Mycoplasmatota</taxon>
        <taxon>Mollicutes</taxon>
        <taxon>Acholeplasmatales</taxon>
        <taxon>Acholeplasmataceae</taxon>
        <taxon>Haploplasma</taxon>
    </lineage>
</organism>
<dbReference type="SUPFAM" id="SSF50891">
    <property type="entry name" value="Cyclophilin-like"/>
    <property type="match status" value="1"/>
</dbReference>
<dbReference type="PANTHER" id="PTHR45625:SF4">
    <property type="entry name" value="PEPTIDYLPROLYL ISOMERASE DOMAIN AND WD REPEAT-CONTAINING PROTEIN 1"/>
    <property type="match status" value="1"/>
</dbReference>
<keyword evidence="2 4" id="KW-0697">Rotamase</keyword>
<dbReference type="PROSITE" id="PS51257">
    <property type="entry name" value="PROKAR_LIPOPROTEIN"/>
    <property type="match status" value="1"/>
</dbReference>
<reference evidence="6 7" key="1">
    <citation type="submission" date="2019-01" db="EMBL/GenBank/DDBJ databases">
        <authorList>
            <consortium name="Pathogen Informatics"/>
        </authorList>
    </citation>
    <scope>NUCLEOTIDE SEQUENCE [LARGE SCALE GENOMIC DNA]</scope>
    <source>
        <strain evidence="6 7">NCTC10138</strain>
    </source>
</reference>
<dbReference type="Gene3D" id="2.40.100.10">
    <property type="entry name" value="Cyclophilin-like"/>
    <property type="match status" value="1"/>
</dbReference>
<feature type="domain" description="PPIase cyclophilin-type" evidence="5">
    <location>
        <begin position="38"/>
        <end position="176"/>
    </location>
</feature>
<evidence type="ECO:0000259" key="5">
    <source>
        <dbReference type="PROSITE" id="PS50072"/>
    </source>
</evidence>
<protein>
    <recommendedName>
        <fullName evidence="4">Peptidyl-prolyl cis-trans isomerase</fullName>
        <shortName evidence="4">PPIase</shortName>
        <ecNumber evidence="4">5.2.1.8</ecNumber>
    </recommendedName>
</protein>
<sequence>MKKLLIIFVLFSFILTGCSKGKNNPVVTIKVKGYDEVIKIELYREIAPITVENFIDIATTGYYEGSTFHRVIKDFMIQGGQGKTSLKPIKGEFASNGVKNDLKHVRGVISMARTNVKDSATSQFFIVHKDSPHLDGEYAAFGMMIEGFETLDLIANIQTDFNDMPVVSIVIEKVEVKL</sequence>
<evidence type="ECO:0000313" key="7">
    <source>
        <dbReference type="Proteomes" id="UP000289841"/>
    </source>
</evidence>
<dbReference type="InterPro" id="IPR029000">
    <property type="entry name" value="Cyclophilin-like_dom_sf"/>
</dbReference>
<dbReference type="EMBL" id="LR215048">
    <property type="protein sequence ID" value="VEU80652.1"/>
    <property type="molecule type" value="Genomic_DNA"/>
</dbReference>
<dbReference type="PRINTS" id="PR00153">
    <property type="entry name" value="CSAPPISMRASE"/>
</dbReference>
<keyword evidence="7" id="KW-1185">Reference proteome</keyword>
<keyword evidence="3 4" id="KW-0413">Isomerase</keyword>
<evidence type="ECO:0000313" key="6">
    <source>
        <dbReference type="EMBL" id="VEU80652.1"/>
    </source>
</evidence>
<evidence type="ECO:0000256" key="2">
    <source>
        <dbReference type="ARBA" id="ARBA00023110"/>
    </source>
</evidence>
<dbReference type="GO" id="GO:0003755">
    <property type="term" value="F:peptidyl-prolyl cis-trans isomerase activity"/>
    <property type="evidence" value="ECO:0007669"/>
    <property type="project" value="UniProtKB-UniRule"/>
</dbReference>
<dbReference type="InterPro" id="IPR020892">
    <property type="entry name" value="Cyclophilin-type_PPIase_CS"/>
</dbReference>
<dbReference type="RefSeq" id="WP_084156617.1">
    <property type="nucleotide sequence ID" value="NZ_LR215048.1"/>
</dbReference>
<dbReference type="PROSITE" id="PS00170">
    <property type="entry name" value="CSA_PPIASE_1"/>
    <property type="match status" value="1"/>
</dbReference>
<gene>
    <name evidence="6" type="primary">ppiA</name>
    <name evidence="6" type="ORF">NCTC10138_01031</name>
</gene>
<dbReference type="AlphaFoldDB" id="A0A449BDZ5"/>
<dbReference type="PROSITE" id="PS50072">
    <property type="entry name" value="CSA_PPIASE_2"/>
    <property type="match status" value="1"/>
</dbReference>
<dbReference type="Pfam" id="PF00160">
    <property type="entry name" value="Pro_isomerase"/>
    <property type="match status" value="1"/>
</dbReference>
<dbReference type="InterPro" id="IPR002130">
    <property type="entry name" value="Cyclophilin-type_PPIase_dom"/>
</dbReference>
<evidence type="ECO:0000256" key="4">
    <source>
        <dbReference type="RuleBase" id="RU363019"/>
    </source>
</evidence>
<proteinExistence type="inferred from homology"/>
<dbReference type="EC" id="5.2.1.8" evidence="4"/>
<dbReference type="CDD" id="cd00317">
    <property type="entry name" value="cyclophilin"/>
    <property type="match status" value="1"/>
</dbReference>
<comment type="similarity">
    <text evidence="4">Belongs to the cyclophilin-type PPIase family.</text>
</comment>
<dbReference type="InterPro" id="IPR044666">
    <property type="entry name" value="Cyclophilin_A-like"/>
</dbReference>
<evidence type="ECO:0000256" key="3">
    <source>
        <dbReference type="ARBA" id="ARBA00023235"/>
    </source>
</evidence>
<comment type="catalytic activity">
    <reaction evidence="4">
        <text>[protein]-peptidylproline (omega=180) = [protein]-peptidylproline (omega=0)</text>
        <dbReference type="Rhea" id="RHEA:16237"/>
        <dbReference type="Rhea" id="RHEA-COMP:10747"/>
        <dbReference type="Rhea" id="RHEA-COMP:10748"/>
        <dbReference type="ChEBI" id="CHEBI:83833"/>
        <dbReference type="ChEBI" id="CHEBI:83834"/>
        <dbReference type="EC" id="5.2.1.8"/>
    </reaction>
</comment>
<dbReference type="OrthoDB" id="9807797at2"/>
<dbReference type="STRING" id="1278311.GCA_000428705_00360"/>